<evidence type="ECO:0000256" key="2">
    <source>
        <dbReference type="ARBA" id="ARBA00023125"/>
    </source>
</evidence>
<dbReference type="InterPro" id="IPR018060">
    <property type="entry name" value="HTH_AraC"/>
</dbReference>
<keyword evidence="3" id="KW-0804">Transcription</keyword>
<keyword evidence="2" id="KW-0238">DNA-binding</keyword>
<proteinExistence type="predicted"/>
<dbReference type="EMBL" id="JAJISC010000001">
    <property type="protein sequence ID" value="MCS2608369.1"/>
    <property type="molecule type" value="Genomic_DNA"/>
</dbReference>
<dbReference type="SUPFAM" id="SSF46689">
    <property type="entry name" value="Homeodomain-like"/>
    <property type="match status" value="2"/>
</dbReference>
<feature type="domain" description="HTH araC/xylS-type" evidence="4">
    <location>
        <begin position="206"/>
        <end position="310"/>
    </location>
</feature>
<keyword evidence="6" id="KW-1185">Reference proteome</keyword>
<dbReference type="PANTHER" id="PTHR46796:SF12">
    <property type="entry name" value="HTH-TYPE DNA-BINDING TRANSCRIPTIONAL ACTIVATOR EUTR"/>
    <property type="match status" value="1"/>
</dbReference>
<dbReference type="PANTHER" id="PTHR46796">
    <property type="entry name" value="HTH-TYPE TRANSCRIPTIONAL ACTIVATOR RHAS-RELATED"/>
    <property type="match status" value="1"/>
</dbReference>
<name>A0ABT2E9W8_9GAMM</name>
<evidence type="ECO:0000259" key="4">
    <source>
        <dbReference type="PROSITE" id="PS01124"/>
    </source>
</evidence>
<accession>A0ABT2E9W8</accession>
<evidence type="ECO:0000256" key="1">
    <source>
        <dbReference type="ARBA" id="ARBA00023015"/>
    </source>
</evidence>
<evidence type="ECO:0000313" key="5">
    <source>
        <dbReference type="EMBL" id="MCS2608369.1"/>
    </source>
</evidence>
<sequence length="311" mass="35300">MFDTPFAPKRCTQEAFDADEQAHHLSRWQQEYDQLGEGRFYGRLDELLLPGLQVFKEHTALALRQQCRVWAHSLWIGLPAKPVAGRIDGQALERDEVMCRPGGKDFELITPKGFDIYGIVVDREALETMAKRRGVVLDDAWPQSARHPVGQTTLQAVTVVLERLLYLSRCPLAEGLQRDLAATALLALLQTRQRAAPPPPSHAHRKAIVEVVKRHLDTHPDTPVTMDALCQLTHASRRTLQYSFTSILGISPLQFLRLTRLNRVRRALLAAEPPQTVTEIATFWGFYHLGQFARDYKRLFGEAPSQALYRH</sequence>
<dbReference type="SMART" id="SM00342">
    <property type="entry name" value="HTH_ARAC"/>
    <property type="match status" value="1"/>
</dbReference>
<dbReference type="RefSeq" id="WP_259034850.1">
    <property type="nucleotide sequence ID" value="NZ_JAJISC010000001.1"/>
</dbReference>
<protein>
    <submittedName>
        <fullName evidence="5">Helix-turn-helix domain-containing protein</fullName>
    </submittedName>
</protein>
<comment type="caution">
    <text evidence="5">The sequence shown here is derived from an EMBL/GenBank/DDBJ whole genome shotgun (WGS) entry which is preliminary data.</text>
</comment>
<dbReference type="Gene3D" id="1.10.10.60">
    <property type="entry name" value="Homeodomain-like"/>
    <property type="match status" value="1"/>
</dbReference>
<evidence type="ECO:0000313" key="6">
    <source>
        <dbReference type="Proteomes" id="UP001165542"/>
    </source>
</evidence>
<reference evidence="5" key="1">
    <citation type="submission" date="2021-11" db="EMBL/GenBank/DDBJ databases">
        <title>Halomonas sp., isolated from a coastal aquaculture zone in Dongshan Bay.</title>
        <authorList>
            <person name="Lin W."/>
        </authorList>
    </citation>
    <scope>NUCLEOTIDE SEQUENCE</scope>
    <source>
        <strain evidence="5">Yzlin-01</strain>
    </source>
</reference>
<dbReference type="Proteomes" id="UP001165542">
    <property type="component" value="Unassembled WGS sequence"/>
</dbReference>
<dbReference type="Pfam" id="PF12833">
    <property type="entry name" value="HTH_18"/>
    <property type="match status" value="1"/>
</dbReference>
<dbReference type="InterPro" id="IPR050204">
    <property type="entry name" value="AraC_XylS_family_regulators"/>
</dbReference>
<dbReference type="PROSITE" id="PS01124">
    <property type="entry name" value="HTH_ARAC_FAMILY_2"/>
    <property type="match status" value="1"/>
</dbReference>
<keyword evidence="1" id="KW-0805">Transcription regulation</keyword>
<dbReference type="InterPro" id="IPR009057">
    <property type="entry name" value="Homeodomain-like_sf"/>
</dbReference>
<organism evidence="5 6">
    <name type="scientific">Halomonas dongshanensis</name>
    <dbReference type="NCBI Taxonomy" id="2890835"/>
    <lineage>
        <taxon>Bacteria</taxon>
        <taxon>Pseudomonadati</taxon>
        <taxon>Pseudomonadota</taxon>
        <taxon>Gammaproteobacteria</taxon>
        <taxon>Oceanospirillales</taxon>
        <taxon>Halomonadaceae</taxon>
        <taxon>Halomonas</taxon>
    </lineage>
</organism>
<evidence type="ECO:0000256" key="3">
    <source>
        <dbReference type="ARBA" id="ARBA00023163"/>
    </source>
</evidence>
<gene>
    <name evidence="5" type="ORF">LLY24_03410</name>
</gene>